<accession>A0A7C0Y1P3</accession>
<keyword evidence="1" id="KW-0812">Transmembrane</keyword>
<dbReference type="AlphaFoldDB" id="A0A7C0Y1P3"/>
<keyword evidence="1" id="KW-0472">Membrane</keyword>
<keyword evidence="1" id="KW-1133">Transmembrane helix</keyword>
<feature type="transmembrane region" description="Helical" evidence="1">
    <location>
        <begin position="37"/>
        <end position="61"/>
    </location>
</feature>
<dbReference type="Proteomes" id="UP000886210">
    <property type="component" value="Unassembled WGS sequence"/>
</dbReference>
<evidence type="ECO:0000256" key="1">
    <source>
        <dbReference type="SAM" id="Phobius"/>
    </source>
</evidence>
<feature type="transmembrane region" description="Helical" evidence="1">
    <location>
        <begin position="73"/>
        <end position="95"/>
    </location>
</feature>
<dbReference type="EMBL" id="DQYG01000048">
    <property type="protein sequence ID" value="HDD31222.1"/>
    <property type="molecule type" value="Genomic_DNA"/>
</dbReference>
<name>A0A7C0Y1P3_THELI</name>
<dbReference type="Pfam" id="PF13559">
    <property type="entry name" value="DUF4129"/>
    <property type="match status" value="1"/>
</dbReference>
<evidence type="ECO:0000313" key="3">
    <source>
        <dbReference type="EMBL" id="HDD31222.1"/>
    </source>
</evidence>
<organism evidence="3">
    <name type="scientific">Thermococcus litoralis</name>
    <dbReference type="NCBI Taxonomy" id="2265"/>
    <lineage>
        <taxon>Archaea</taxon>
        <taxon>Methanobacteriati</taxon>
        <taxon>Methanobacteriota</taxon>
        <taxon>Thermococci</taxon>
        <taxon>Thermococcales</taxon>
        <taxon>Thermococcaceae</taxon>
        <taxon>Thermococcus</taxon>
    </lineage>
</organism>
<gene>
    <name evidence="3" type="ORF">ENF72_01170</name>
</gene>
<evidence type="ECO:0000259" key="2">
    <source>
        <dbReference type="Pfam" id="PF13559"/>
    </source>
</evidence>
<reference evidence="3" key="1">
    <citation type="journal article" date="2020" name="mSystems">
        <title>Genome- and Community-Level Interaction Insights into Carbon Utilization and Element Cycling Functions of Hydrothermarchaeota in Hydrothermal Sediment.</title>
        <authorList>
            <person name="Zhou Z."/>
            <person name="Liu Y."/>
            <person name="Xu W."/>
            <person name="Pan J."/>
            <person name="Luo Z.H."/>
            <person name="Li M."/>
        </authorList>
    </citation>
    <scope>NUCLEOTIDE SEQUENCE [LARGE SCALE GENOMIC DNA]</scope>
    <source>
        <strain evidence="3">HyVt-151</strain>
    </source>
</reference>
<sequence length="279" mass="32336">MRRRFVGLYLVIILLMGAIISSEAKIGEIKKGNQDYYLIGLFFAILIVLGGVILIQIFFTVGDPFAKKGPEYGVNWGIFLAIIVGSIIFAIPLLYKIYKTPLPNMTLNESEGIYYVNRSYHVSFYERYFQNPFGGSSEGIVYLYALFGVLVITLGYVAVRFYIDLRTAKERKRLKEIVEQFDKKLEEEGIDFLGDPNEIVVKLYKNAVIWLRLLGIPYRESWTHWEHAEKVKYKHDAYVRLARLFEKAKYAPEKVTMEDAQKAYNLYMKIKGDVNEVED</sequence>
<dbReference type="InterPro" id="IPR025403">
    <property type="entry name" value="TgpA-like_C"/>
</dbReference>
<comment type="caution">
    <text evidence="3">The sequence shown here is derived from an EMBL/GenBank/DDBJ whole genome shotgun (WGS) entry which is preliminary data.</text>
</comment>
<proteinExistence type="predicted"/>
<feature type="transmembrane region" description="Helical" evidence="1">
    <location>
        <begin position="141"/>
        <end position="163"/>
    </location>
</feature>
<feature type="domain" description="Protein-glutamine gamma-glutamyltransferase-like C-terminal" evidence="2">
    <location>
        <begin position="204"/>
        <end position="266"/>
    </location>
</feature>
<protein>
    <submittedName>
        <fullName evidence="3">DUF4129 domain-containing protein</fullName>
    </submittedName>
</protein>